<dbReference type="EMBL" id="CP136890">
    <property type="protein sequence ID" value="WOK91885.1"/>
    <property type="molecule type" value="Genomic_DNA"/>
</dbReference>
<dbReference type="Proteomes" id="UP001327560">
    <property type="component" value="Chromosome 1"/>
</dbReference>
<dbReference type="PANTHER" id="PTHR35318">
    <property type="entry name" value="BNAA10G08410D PROTEIN"/>
    <property type="match status" value="1"/>
</dbReference>
<protein>
    <submittedName>
        <fullName evidence="1">Uncharacterized protein</fullName>
    </submittedName>
</protein>
<sequence length="148" mass="16310">MRGILANLKVNVEYALYHSRSSCAEEERKMGLLDFPCGWRDSSAEEDALTSVMELPEKRRGKALRGAGTLWRPSLLAITEDHATSVAASSPHPAAVVVVAKGGWAERWKGKRKAKRKPAATRAALRSVKDEYQHYAVVPAFSPTAFLF</sequence>
<evidence type="ECO:0000313" key="2">
    <source>
        <dbReference type="Proteomes" id="UP001327560"/>
    </source>
</evidence>
<proteinExistence type="predicted"/>
<evidence type="ECO:0000313" key="1">
    <source>
        <dbReference type="EMBL" id="WOK91885.1"/>
    </source>
</evidence>
<organism evidence="1 2">
    <name type="scientific">Canna indica</name>
    <name type="common">Indian-shot</name>
    <dbReference type="NCBI Taxonomy" id="4628"/>
    <lineage>
        <taxon>Eukaryota</taxon>
        <taxon>Viridiplantae</taxon>
        <taxon>Streptophyta</taxon>
        <taxon>Embryophyta</taxon>
        <taxon>Tracheophyta</taxon>
        <taxon>Spermatophyta</taxon>
        <taxon>Magnoliopsida</taxon>
        <taxon>Liliopsida</taxon>
        <taxon>Zingiberales</taxon>
        <taxon>Cannaceae</taxon>
        <taxon>Canna</taxon>
    </lineage>
</organism>
<name>A0AAQ3PZQ1_9LILI</name>
<dbReference type="AlphaFoldDB" id="A0AAQ3PZQ1"/>
<accession>A0AAQ3PZQ1</accession>
<keyword evidence="2" id="KW-1185">Reference proteome</keyword>
<dbReference type="PANTHER" id="PTHR35318:SF2">
    <property type="entry name" value="OS08G0138900 PROTEIN"/>
    <property type="match status" value="1"/>
</dbReference>
<reference evidence="1 2" key="1">
    <citation type="submission" date="2023-10" db="EMBL/GenBank/DDBJ databases">
        <title>Chromosome-scale genome assembly provides insights into flower coloration mechanisms of Canna indica.</title>
        <authorList>
            <person name="Li C."/>
        </authorList>
    </citation>
    <scope>NUCLEOTIDE SEQUENCE [LARGE SCALE GENOMIC DNA]</scope>
    <source>
        <tissue evidence="1">Flower</tissue>
    </source>
</reference>
<gene>
    <name evidence="1" type="ORF">Cni_G00576</name>
</gene>